<dbReference type="KEGG" id="lmi:LMXM_21_1490"/>
<dbReference type="AlphaFoldDB" id="E9AVD3"/>
<evidence type="ECO:0000256" key="1">
    <source>
        <dbReference type="SAM" id="MobiDB-lite"/>
    </source>
</evidence>
<evidence type="ECO:0000313" key="3">
    <source>
        <dbReference type="Proteomes" id="UP000007259"/>
    </source>
</evidence>
<dbReference type="EMBL" id="FR799574">
    <property type="protein sequence ID" value="CBZ26915.1"/>
    <property type="molecule type" value="Genomic_DNA"/>
</dbReference>
<keyword evidence="3" id="KW-1185">Reference proteome</keyword>
<protein>
    <submittedName>
        <fullName evidence="2">Uncharacterized protein</fullName>
    </submittedName>
</protein>
<sequence>MNEMDRVPVSSRGPCTPQDPQRRRLCREEERATPIALDLVSSATLGGLGGAHACTCTVSSPSREDTSSSNILLHTLTHPTRATVQWRRGRQPNHLQAPPRLAPLTESPIVVRGFGPPPITPAPLALAESSEHALRARRLTFTAGAPGRTCVCSARSALPLLPFSTVVTAAERVTPVPVWRRSKPLTRLPATTLGPSLSGNSGSPDVVVVAFSNANVPKGETVEWRNAEASLQPNVAEPTPVAGSAVCHVGYHAVATQTECVGSSLAVKAATESSQMTLPDALVPLVEPPQGVSAQPKTEMDQLVSAPVCDGEVRNSREESGLDVHTSSSSTLSSPGHLGDHNVHSSVDGVLWAHEAPEQPAYAHQHELPAIFSQLVQDLLVAEPRADVEGDDDPLAQWVQSWFENRCMAQPLQQSRSNSGKHLRALEEAAAEAITHGAYIHGARSSDYVEPREKPAVDKDIGDATQAGSAAHPAAAPSPATGASAAVTRTTKPASASLFPLSTAASPPHQYVPLTVEYIGSALQSRMTSGASQRATSPRKPPQTQPLPVSPRTLHSAGSSSTPRPPPHSAADGGGGVLAAVVGLSPPLPQQQQQQQPQPQPQPAKPLSGGPHLPAPQSTRSMSSKQTVVAAAALAGGSEGEKGSSGARPRLATTACAVFAHSSSSSAPKEAAHPHE</sequence>
<name>E9AVD3_LEIMU</name>
<evidence type="ECO:0000313" key="2">
    <source>
        <dbReference type="EMBL" id="CBZ26915.1"/>
    </source>
</evidence>
<feature type="compositionally biased region" description="Low complexity" evidence="1">
    <location>
        <begin position="578"/>
        <end position="597"/>
    </location>
</feature>
<dbReference type="RefSeq" id="XP_003875405.1">
    <property type="nucleotide sequence ID" value="XM_003875356.1"/>
</dbReference>
<feature type="region of interest" description="Disordered" evidence="1">
    <location>
        <begin position="315"/>
        <end position="340"/>
    </location>
</feature>
<dbReference type="OMA" id="LWAHEAP"/>
<accession>E9AVD3</accession>
<dbReference type="OrthoDB" id="267675at2759"/>
<dbReference type="VEuPathDB" id="TriTrypDB:LmxM.21.1490"/>
<feature type="compositionally biased region" description="Low complexity" evidence="1">
    <location>
        <begin position="465"/>
        <end position="486"/>
    </location>
</feature>
<feature type="region of interest" description="Disordered" evidence="1">
    <location>
        <begin position="1"/>
        <end position="24"/>
    </location>
</feature>
<feature type="compositionally biased region" description="Pro residues" evidence="1">
    <location>
        <begin position="539"/>
        <end position="549"/>
    </location>
</feature>
<gene>
    <name evidence="2" type="ORF">LMXM_21_1490</name>
</gene>
<feature type="region of interest" description="Disordered" evidence="1">
    <location>
        <begin position="465"/>
        <end position="489"/>
    </location>
</feature>
<organism evidence="2 3">
    <name type="scientific">Leishmania mexicana (strain MHOM/GT/2001/U1103)</name>
    <dbReference type="NCBI Taxonomy" id="929439"/>
    <lineage>
        <taxon>Eukaryota</taxon>
        <taxon>Discoba</taxon>
        <taxon>Euglenozoa</taxon>
        <taxon>Kinetoplastea</taxon>
        <taxon>Metakinetoplastina</taxon>
        <taxon>Trypanosomatida</taxon>
        <taxon>Trypanosomatidae</taxon>
        <taxon>Leishmaniinae</taxon>
        <taxon>Leishmania</taxon>
    </lineage>
</organism>
<dbReference type="PhylomeDB" id="E9AVD3"/>
<feature type="region of interest" description="Disordered" evidence="1">
    <location>
        <begin position="525"/>
        <end position="649"/>
    </location>
</feature>
<dbReference type="Proteomes" id="UP000007259">
    <property type="component" value="Chromosome 21"/>
</dbReference>
<reference evidence="2 3" key="1">
    <citation type="journal article" date="2011" name="Genome Res.">
        <title>Chromosome and gene copy number variation allow major structural change between species and strains of Leishmania.</title>
        <authorList>
            <person name="Rogers M.B."/>
            <person name="Hilley J.D."/>
            <person name="Dickens N.J."/>
            <person name="Wilkes J."/>
            <person name="Bates P.A."/>
            <person name="Depledge D.P."/>
            <person name="Harris D."/>
            <person name="Her Y."/>
            <person name="Herzyk P."/>
            <person name="Imamura H."/>
            <person name="Otto T.D."/>
            <person name="Sanders M."/>
            <person name="Seeger K."/>
            <person name="Dujardin J.C."/>
            <person name="Berriman M."/>
            <person name="Smith D.F."/>
            <person name="Hertz-Fowler C."/>
            <person name="Mottram J.C."/>
        </authorList>
    </citation>
    <scope>NUCLEOTIDE SEQUENCE [LARGE SCALE GENOMIC DNA]</scope>
    <source>
        <strain evidence="2 3">MHOM/GT/2001/U1103</strain>
    </source>
</reference>
<feature type="compositionally biased region" description="Polar residues" evidence="1">
    <location>
        <begin position="525"/>
        <end position="536"/>
    </location>
</feature>
<feature type="compositionally biased region" description="Polar residues" evidence="1">
    <location>
        <begin position="616"/>
        <end position="627"/>
    </location>
</feature>
<dbReference type="GeneID" id="13454037"/>
<proteinExistence type="predicted"/>